<dbReference type="KEGG" id="ang:An02g15000"/>
<dbReference type="GeneID" id="84590583"/>
<accession>A0AAJ8BNM8</accession>
<evidence type="ECO:0000256" key="1">
    <source>
        <dbReference type="SAM" id="Phobius"/>
    </source>
</evidence>
<reference evidence="2" key="1">
    <citation type="submission" date="2025-02" db="EMBL/GenBank/DDBJ databases">
        <authorList>
            <consortium name="NCBI Genome Project"/>
        </authorList>
    </citation>
    <scope>NUCLEOTIDE SEQUENCE</scope>
</reference>
<protein>
    <submittedName>
        <fullName evidence="2">Uncharacterized protein</fullName>
    </submittedName>
</protein>
<evidence type="ECO:0000313" key="2">
    <source>
        <dbReference type="RefSeq" id="XP_059600148.1"/>
    </source>
</evidence>
<proteinExistence type="predicted"/>
<dbReference type="VEuPathDB" id="FungiDB:An02g15000"/>
<name>A0AAJ8BNM8_ASPNG</name>
<sequence length="72" mass="8395">MNKVGDEKSLETKELRWDYNTIITADTCKSLRCYIFTILESRDGSISIFIFILTLCLYFKTVSLINSHTHKD</sequence>
<dbReference type="RefSeq" id="XP_059600148.1">
    <property type="nucleotide sequence ID" value="XM_059746832.1"/>
</dbReference>
<dbReference type="AlphaFoldDB" id="A0AAJ8BNM8"/>
<organism evidence="2">
    <name type="scientific">Aspergillus niger</name>
    <dbReference type="NCBI Taxonomy" id="5061"/>
    <lineage>
        <taxon>Eukaryota</taxon>
        <taxon>Fungi</taxon>
        <taxon>Dikarya</taxon>
        <taxon>Ascomycota</taxon>
        <taxon>Pezizomycotina</taxon>
        <taxon>Eurotiomycetes</taxon>
        <taxon>Eurotiomycetidae</taxon>
        <taxon>Eurotiales</taxon>
        <taxon>Aspergillaceae</taxon>
        <taxon>Aspergillus</taxon>
        <taxon>Aspergillus subgen. Circumdati</taxon>
    </lineage>
</organism>
<feature type="transmembrane region" description="Helical" evidence="1">
    <location>
        <begin position="46"/>
        <end position="65"/>
    </location>
</feature>
<keyword evidence="1" id="KW-1133">Transmembrane helix</keyword>
<reference evidence="2" key="2">
    <citation type="submission" date="2025-08" db="UniProtKB">
        <authorList>
            <consortium name="RefSeq"/>
        </authorList>
    </citation>
    <scope>IDENTIFICATION</scope>
</reference>
<keyword evidence="1" id="KW-0812">Transmembrane</keyword>
<gene>
    <name evidence="2" type="ORF">An02g15000</name>
</gene>
<feature type="non-terminal residue" evidence="2">
    <location>
        <position position="72"/>
    </location>
</feature>
<keyword evidence="1" id="KW-0472">Membrane</keyword>